<sequence>MKKILVIEDDRDNMDTIKLILESDGYKVFGIEGTTDIIKSVHESQPDLVLTDYLLKGQNGLSISNALKSNLATQNIPVILTTAHRDIAMCIDKSSFSHIIIKPFDIDTILYAVRTGLNDLNRINGKV</sequence>
<keyword evidence="1 2" id="KW-0597">Phosphoprotein</keyword>
<dbReference type="SUPFAM" id="SSF52172">
    <property type="entry name" value="CheY-like"/>
    <property type="match status" value="1"/>
</dbReference>
<dbReference type="Gene3D" id="3.40.50.2300">
    <property type="match status" value="1"/>
</dbReference>
<dbReference type="InterPro" id="IPR001789">
    <property type="entry name" value="Sig_transdc_resp-reg_receiver"/>
</dbReference>
<evidence type="ECO:0000256" key="2">
    <source>
        <dbReference type="PROSITE-ProRule" id="PRU00169"/>
    </source>
</evidence>
<name>A0A563UC73_9SPHI</name>
<keyword evidence="5" id="KW-1185">Reference proteome</keyword>
<dbReference type="AlphaFoldDB" id="A0A563UC73"/>
<dbReference type="SMART" id="SM00448">
    <property type="entry name" value="REC"/>
    <property type="match status" value="1"/>
</dbReference>
<dbReference type="InterPro" id="IPR011006">
    <property type="entry name" value="CheY-like_superfamily"/>
</dbReference>
<dbReference type="RefSeq" id="WP_146382069.1">
    <property type="nucleotide sequence ID" value="NZ_VOEJ01000005.1"/>
</dbReference>
<dbReference type="PANTHER" id="PTHR44591:SF3">
    <property type="entry name" value="RESPONSE REGULATORY DOMAIN-CONTAINING PROTEIN"/>
    <property type="match status" value="1"/>
</dbReference>
<reference evidence="4 5" key="1">
    <citation type="submission" date="2019-07" db="EMBL/GenBank/DDBJ databases">
        <authorList>
            <person name="Kim J."/>
        </authorList>
    </citation>
    <scope>NUCLEOTIDE SEQUENCE [LARGE SCALE GENOMIC DNA]</scope>
    <source>
        <strain evidence="5">dk17</strain>
    </source>
</reference>
<dbReference type="OrthoDB" id="5432534at2"/>
<gene>
    <name evidence="4" type="ORF">FPZ43_11470</name>
</gene>
<dbReference type="Pfam" id="PF00072">
    <property type="entry name" value="Response_reg"/>
    <property type="match status" value="1"/>
</dbReference>
<feature type="domain" description="Response regulatory" evidence="3">
    <location>
        <begin position="3"/>
        <end position="117"/>
    </location>
</feature>
<proteinExistence type="predicted"/>
<dbReference type="GO" id="GO:0000160">
    <property type="term" value="P:phosphorelay signal transduction system"/>
    <property type="evidence" value="ECO:0007669"/>
    <property type="project" value="InterPro"/>
</dbReference>
<evidence type="ECO:0000313" key="5">
    <source>
        <dbReference type="Proteomes" id="UP000320042"/>
    </source>
</evidence>
<evidence type="ECO:0000256" key="1">
    <source>
        <dbReference type="ARBA" id="ARBA00022553"/>
    </source>
</evidence>
<feature type="modified residue" description="4-aspartylphosphate" evidence="2">
    <location>
        <position position="52"/>
    </location>
</feature>
<comment type="caution">
    <text evidence="4">The sequence shown here is derived from an EMBL/GenBank/DDBJ whole genome shotgun (WGS) entry which is preliminary data.</text>
</comment>
<dbReference type="PANTHER" id="PTHR44591">
    <property type="entry name" value="STRESS RESPONSE REGULATOR PROTEIN 1"/>
    <property type="match status" value="1"/>
</dbReference>
<dbReference type="EMBL" id="VOEJ01000005">
    <property type="protein sequence ID" value="TWR28883.1"/>
    <property type="molecule type" value="Genomic_DNA"/>
</dbReference>
<dbReference type="InterPro" id="IPR050595">
    <property type="entry name" value="Bact_response_regulator"/>
</dbReference>
<evidence type="ECO:0000259" key="3">
    <source>
        <dbReference type="PROSITE" id="PS50110"/>
    </source>
</evidence>
<accession>A0A563UC73</accession>
<dbReference type="PROSITE" id="PS50110">
    <property type="entry name" value="RESPONSE_REGULATORY"/>
    <property type="match status" value="1"/>
</dbReference>
<dbReference type="Proteomes" id="UP000320042">
    <property type="component" value="Unassembled WGS sequence"/>
</dbReference>
<evidence type="ECO:0000313" key="4">
    <source>
        <dbReference type="EMBL" id="TWR28883.1"/>
    </source>
</evidence>
<protein>
    <submittedName>
        <fullName evidence="4">Response regulator</fullName>
    </submittedName>
</protein>
<organism evidence="4 5">
    <name type="scientific">Mucilaginibacter pallidiroseus</name>
    <dbReference type="NCBI Taxonomy" id="2599295"/>
    <lineage>
        <taxon>Bacteria</taxon>
        <taxon>Pseudomonadati</taxon>
        <taxon>Bacteroidota</taxon>
        <taxon>Sphingobacteriia</taxon>
        <taxon>Sphingobacteriales</taxon>
        <taxon>Sphingobacteriaceae</taxon>
        <taxon>Mucilaginibacter</taxon>
    </lineage>
</organism>